<accession>A0A914CIX2</accession>
<dbReference type="Proteomes" id="UP000887540">
    <property type="component" value="Unplaced"/>
</dbReference>
<dbReference type="WBParaSite" id="ACRNAN_scaffold11119.g22229.t1">
    <property type="protein sequence ID" value="ACRNAN_scaffold11119.g22229.t1"/>
    <property type="gene ID" value="ACRNAN_scaffold11119.g22229"/>
</dbReference>
<name>A0A914CIX2_9BILA</name>
<feature type="compositionally biased region" description="Polar residues" evidence="1">
    <location>
        <begin position="1"/>
        <end position="18"/>
    </location>
</feature>
<evidence type="ECO:0000313" key="2">
    <source>
        <dbReference type="Proteomes" id="UP000887540"/>
    </source>
</evidence>
<feature type="compositionally biased region" description="Polar residues" evidence="1">
    <location>
        <begin position="50"/>
        <end position="65"/>
    </location>
</feature>
<feature type="compositionally biased region" description="Polar residues" evidence="1">
    <location>
        <begin position="26"/>
        <end position="42"/>
    </location>
</feature>
<evidence type="ECO:0000313" key="3">
    <source>
        <dbReference type="WBParaSite" id="ACRNAN_scaffold11119.g22229.t1"/>
    </source>
</evidence>
<proteinExistence type="predicted"/>
<protein>
    <submittedName>
        <fullName evidence="3">Uncharacterized protein</fullName>
    </submittedName>
</protein>
<feature type="region of interest" description="Disordered" evidence="1">
    <location>
        <begin position="1"/>
        <end position="65"/>
    </location>
</feature>
<reference evidence="3" key="1">
    <citation type="submission" date="2022-11" db="UniProtKB">
        <authorList>
            <consortium name="WormBaseParasite"/>
        </authorList>
    </citation>
    <scope>IDENTIFICATION</scope>
</reference>
<organism evidence="2 3">
    <name type="scientific">Acrobeloides nanus</name>
    <dbReference type="NCBI Taxonomy" id="290746"/>
    <lineage>
        <taxon>Eukaryota</taxon>
        <taxon>Metazoa</taxon>
        <taxon>Ecdysozoa</taxon>
        <taxon>Nematoda</taxon>
        <taxon>Chromadorea</taxon>
        <taxon>Rhabditida</taxon>
        <taxon>Tylenchina</taxon>
        <taxon>Cephalobomorpha</taxon>
        <taxon>Cephaloboidea</taxon>
        <taxon>Cephalobidae</taxon>
        <taxon>Acrobeloides</taxon>
    </lineage>
</organism>
<sequence>MSHPQKSVPKSPSPNVTSPKVRPQMSHPQKSVPKSPSPNVTSPKVRPQMSRPQMSVPKQSGATNCTTPRQLFSYLLIEKDYKARVSHRTQLARQSCELISDLWVG</sequence>
<evidence type="ECO:0000256" key="1">
    <source>
        <dbReference type="SAM" id="MobiDB-lite"/>
    </source>
</evidence>
<dbReference type="AlphaFoldDB" id="A0A914CIX2"/>
<keyword evidence="2" id="KW-1185">Reference proteome</keyword>